<protein>
    <submittedName>
        <fullName evidence="2">Uncharacterized protein</fullName>
    </submittedName>
</protein>
<feature type="coiled-coil region" evidence="1">
    <location>
        <begin position="168"/>
        <end position="209"/>
    </location>
</feature>
<proteinExistence type="predicted"/>
<evidence type="ECO:0000313" key="2">
    <source>
        <dbReference type="EMBL" id="KAF4966772.1"/>
    </source>
</evidence>
<accession>A0A8H4TZB0</accession>
<sequence>MNIQDQNSEPGAAPPEYSGLFLSAVDSGTLRIKQEEQASAGALNASDFSVPQIKSEEQLNNGNQTASTQLHNPVDDWTVKEFMDMQEKKHAAFLDEYRATASKERSEFLNKLQIVLAQQSDSSSQKLPSHPNQDFTYPRSFTTQPAQGSGSVRIQELQGKLRAKEVHNDDISARLRESLQERQLLKEELEKTNAKLHNALRERDEQRQLRNGGTMANSAKTSDDAIQSEWSQLTYNIRSLAHTLAYDPSARYLDDAVTERLRYLDPEYRMLLRDGDYFEVLMKGYLWVLIQDEVFDAEQPVWGGRAVKHLKPIRDSTITRIGEKRHLESNEASLAHAARWFAQGSSLFANLWGKDREVIERLLDVETRRLQPFYRSCYPWTDRTDRNVGDQLRNIVHSAVELDKMMMCSKAVFRVHWRDQSQEQGDRQRYNEDVMDATVYEEEPTPKSLVRFFVSPILYKLGTANGQRYDDQMVLVKASVVCH</sequence>
<dbReference type="EMBL" id="JABEXW010000272">
    <property type="protein sequence ID" value="KAF4966772.1"/>
    <property type="molecule type" value="Genomic_DNA"/>
</dbReference>
<keyword evidence="1" id="KW-0175">Coiled coil</keyword>
<dbReference type="Proteomes" id="UP000622797">
    <property type="component" value="Unassembled WGS sequence"/>
</dbReference>
<gene>
    <name evidence="2" type="ORF">FSARC_5589</name>
</gene>
<name>A0A8H4TZB0_9HYPO</name>
<reference evidence="2" key="1">
    <citation type="journal article" date="2020" name="BMC Genomics">
        <title>Correction to: Identification and distribution of gene clusters required for synthesis of sphingolipid metabolism inhibitors in diverse species of the filamentous fungus Fusarium.</title>
        <authorList>
            <person name="Kim H.S."/>
            <person name="Lohmar J.M."/>
            <person name="Busman M."/>
            <person name="Brown D.W."/>
            <person name="Naumann T.A."/>
            <person name="Divon H.H."/>
            <person name="Lysoe E."/>
            <person name="Uhlig S."/>
            <person name="Proctor R.H."/>
        </authorList>
    </citation>
    <scope>NUCLEOTIDE SEQUENCE</scope>
    <source>
        <strain evidence="2">NRRL 20472</strain>
    </source>
</reference>
<evidence type="ECO:0000313" key="3">
    <source>
        <dbReference type="Proteomes" id="UP000622797"/>
    </source>
</evidence>
<dbReference type="AlphaFoldDB" id="A0A8H4TZB0"/>
<reference evidence="2" key="2">
    <citation type="submission" date="2020-05" db="EMBL/GenBank/DDBJ databases">
        <authorList>
            <person name="Kim H.-S."/>
            <person name="Proctor R.H."/>
            <person name="Brown D.W."/>
        </authorList>
    </citation>
    <scope>NUCLEOTIDE SEQUENCE</scope>
    <source>
        <strain evidence="2">NRRL 20472</strain>
    </source>
</reference>
<evidence type="ECO:0000256" key="1">
    <source>
        <dbReference type="SAM" id="Coils"/>
    </source>
</evidence>
<dbReference type="OrthoDB" id="5213630at2759"/>
<keyword evidence="3" id="KW-1185">Reference proteome</keyword>
<comment type="caution">
    <text evidence="2">The sequence shown here is derived from an EMBL/GenBank/DDBJ whole genome shotgun (WGS) entry which is preliminary data.</text>
</comment>
<organism evidence="2 3">
    <name type="scientific">Fusarium sarcochroum</name>
    <dbReference type="NCBI Taxonomy" id="1208366"/>
    <lineage>
        <taxon>Eukaryota</taxon>
        <taxon>Fungi</taxon>
        <taxon>Dikarya</taxon>
        <taxon>Ascomycota</taxon>
        <taxon>Pezizomycotina</taxon>
        <taxon>Sordariomycetes</taxon>
        <taxon>Hypocreomycetidae</taxon>
        <taxon>Hypocreales</taxon>
        <taxon>Nectriaceae</taxon>
        <taxon>Fusarium</taxon>
        <taxon>Fusarium lateritium species complex</taxon>
    </lineage>
</organism>